<dbReference type="InterPro" id="IPR000276">
    <property type="entry name" value="GPCR_Rhodpsn"/>
</dbReference>
<evidence type="ECO:0000256" key="15">
    <source>
        <dbReference type="ARBA" id="ARBA00023305"/>
    </source>
</evidence>
<feature type="domain" description="G-protein coupled receptors family 1 profile" evidence="19">
    <location>
        <begin position="75"/>
        <end position="334"/>
    </location>
</feature>
<comment type="caution">
    <text evidence="20">The sequence shown here is derived from an EMBL/GenBank/DDBJ whole genome shotgun (WGS) entry which is preliminary data.</text>
</comment>
<keyword evidence="7 18" id="KW-1133">Transmembrane helix</keyword>
<dbReference type="AlphaFoldDB" id="A0A8K0FYP9"/>
<evidence type="ECO:0000256" key="3">
    <source>
        <dbReference type="ARBA" id="ARBA00022543"/>
    </source>
</evidence>
<dbReference type="InterPro" id="IPR027430">
    <property type="entry name" value="Retinal_BS"/>
</dbReference>
<keyword evidence="4" id="KW-0716">Sensory transduction</keyword>
<evidence type="ECO:0000313" key="20">
    <source>
        <dbReference type="EMBL" id="KAF2885510.1"/>
    </source>
</evidence>
<dbReference type="EMBL" id="VTPC01089916">
    <property type="protein sequence ID" value="KAF2885510.1"/>
    <property type="molecule type" value="Genomic_DNA"/>
</dbReference>
<keyword evidence="14 16" id="KW-0807">Transducer</keyword>
<dbReference type="GO" id="GO:0004930">
    <property type="term" value="F:G protein-coupled receptor activity"/>
    <property type="evidence" value="ECO:0007669"/>
    <property type="project" value="UniProtKB-KW"/>
</dbReference>
<evidence type="ECO:0000256" key="16">
    <source>
        <dbReference type="RuleBase" id="RU000688"/>
    </source>
</evidence>
<evidence type="ECO:0000259" key="19">
    <source>
        <dbReference type="PROSITE" id="PS50262"/>
    </source>
</evidence>
<dbReference type="SMART" id="SM01381">
    <property type="entry name" value="7TM_GPCR_Srsx"/>
    <property type="match status" value="1"/>
</dbReference>
<dbReference type="GO" id="GO:0009881">
    <property type="term" value="F:photoreceptor activity"/>
    <property type="evidence" value="ECO:0007669"/>
    <property type="project" value="UniProtKB-KW"/>
</dbReference>
<evidence type="ECO:0000256" key="6">
    <source>
        <dbReference type="ARBA" id="ARBA00022925"/>
    </source>
</evidence>
<keyword evidence="6" id="KW-0681">Retinal protein</keyword>
<dbReference type="InterPro" id="IPR017452">
    <property type="entry name" value="GPCR_Rhodpsn_7TM"/>
</dbReference>
<dbReference type="PRINTS" id="PR00237">
    <property type="entry name" value="GPCRRHODOPSN"/>
</dbReference>
<dbReference type="OrthoDB" id="10015560at2759"/>
<organism evidence="20 21">
    <name type="scientific">Ignelater luminosus</name>
    <name type="common">Cucubano</name>
    <name type="synonym">Pyrophorus luminosus</name>
    <dbReference type="NCBI Taxonomy" id="2038154"/>
    <lineage>
        <taxon>Eukaryota</taxon>
        <taxon>Metazoa</taxon>
        <taxon>Ecdysozoa</taxon>
        <taxon>Arthropoda</taxon>
        <taxon>Hexapoda</taxon>
        <taxon>Insecta</taxon>
        <taxon>Pterygota</taxon>
        <taxon>Neoptera</taxon>
        <taxon>Endopterygota</taxon>
        <taxon>Coleoptera</taxon>
        <taxon>Polyphaga</taxon>
        <taxon>Elateriformia</taxon>
        <taxon>Elateroidea</taxon>
        <taxon>Elateridae</taxon>
        <taxon>Agrypninae</taxon>
        <taxon>Pyrophorini</taxon>
        <taxon>Ignelater</taxon>
    </lineage>
</organism>
<evidence type="ECO:0000256" key="4">
    <source>
        <dbReference type="ARBA" id="ARBA00022606"/>
    </source>
</evidence>
<dbReference type="Pfam" id="PF00001">
    <property type="entry name" value="7tm_1"/>
    <property type="match status" value="1"/>
</dbReference>
<evidence type="ECO:0000256" key="18">
    <source>
        <dbReference type="SAM" id="Phobius"/>
    </source>
</evidence>
<dbReference type="GO" id="GO:0007601">
    <property type="term" value="P:visual perception"/>
    <property type="evidence" value="ECO:0007669"/>
    <property type="project" value="UniProtKB-KW"/>
</dbReference>
<protein>
    <recommendedName>
        <fullName evidence="19">G-protein coupled receptors family 1 profile domain-containing protein</fullName>
    </recommendedName>
</protein>
<dbReference type="Proteomes" id="UP000801492">
    <property type="component" value="Unassembled WGS sequence"/>
</dbReference>
<keyword evidence="10 18" id="KW-0472">Membrane</keyword>
<dbReference type="GO" id="GO:0016020">
    <property type="term" value="C:membrane"/>
    <property type="evidence" value="ECO:0007669"/>
    <property type="project" value="UniProtKB-SubCell"/>
</dbReference>
<evidence type="ECO:0000256" key="8">
    <source>
        <dbReference type="ARBA" id="ARBA00022991"/>
    </source>
</evidence>
<dbReference type="Gene3D" id="1.20.1070.10">
    <property type="entry name" value="Rhodopsin 7-helix transmembrane proteins"/>
    <property type="match status" value="1"/>
</dbReference>
<gene>
    <name evidence="20" type="ORF">ILUMI_20660</name>
</gene>
<keyword evidence="21" id="KW-1185">Reference proteome</keyword>
<evidence type="ECO:0000256" key="14">
    <source>
        <dbReference type="ARBA" id="ARBA00023224"/>
    </source>
</evidence>
<keyword evidence="12 16" id="KW-0675">Receptor</keyword>
<evidence type="ECO:0000256" key="9">
    <source>
        <dbReference type="ARBA" id="ARBA00023040"/>
    </source>
</evidence>
<keyword evidence="9 16" id="KW-0297">G-protein coupled receptor</keyword>
<dbReference type="PROSITE" id="PS50262">
    <property type="entry name" value="G_PROTEIN_RECEP_F1_2"/>
    <property type="match status" value="1"/>
</dbReference>
<feature type="transmembrane region" description="Helical" evidence="18">
    <location>
        <begin position="174"/>
        <end position="192"/>
    </location>
</feature>
<feature type="transmembrane region" description="Helical" evidence="18">
    <location>
        <begin position="59"/>
        <end position="84"/>
    </location>
</feature>
<comment type="subcellular location">
    <subcellularLocation>
        <location evidence="1">Membrane</location>
        <topology evidence="1">Multi-pass membrane protein</topology>
    </subcellularLocation>
</comment>
<dbReference type="InterPro" id="IPR001760">
    <property type="entry name" value="Opsin"/>
</dbReference>
<keyword evidence="5 16" id="KW-0812">Transmembrane</keyword>
<keyword evidence="8" id="KW-0157">Chromophore</keyword>
<dbReference type="GO" id="GO:0007602">
    <property type="term" value="P:phototransduction"/>
    <property type="evidence" value="ECO:0007669"/>
    <property type="project" value="UniProtKB-KW"/>
</dbReference>
<evidence type="ECO:0000256" key="11">
    <source>
        <dbReference type="ARBA" id="ARBA00023157"/>
    </source>
</evidence>
<proteinExistence type="inferred from homology"/>
<keyword evidence="3" id="KW-0600">Photoreceptor protein</keyword>
<evidence type="ECO:0000256" key="2">
    <source>
        <dbReference type="ARBA" id="ARBA00010663"/>
    </source>
</evidence>
<evidence type="ECO:0000256" key="17">
    <source>
        <dbReference type="SAM" id="MobiDB-lite"/>
    </source>
</evidence>
<accession>A0A8K0FYP9</accession>
<dbReference type="PRINTS" id="PR00577">
    <property type="entry name" value="OPSINRH3RH4"/>
</dbReference>
<name>A0A8K0FYP9_IGNLU</name>
<keyword evidence="13" id="KW-0325">Glycoprotein</keyword>
<dbReference type="SUPFAM" id="SSF81321">
    <property type="entry name" value="Family A G protein-coupled receptor-like"/>
    <property type="match status" value="1"/>
</dbReference>
<reference evidence="20" key="1">
    <citation type="submission" date="2019-08" db="EMBL/GenBank/DDBJ databases">
        <title>The genome of the North American firefly Photinus pyralis.</title>
        <authorList>
            <consortium name="Photinus pyralis genome working group"/>
            <person name="Fallon T.R."/>
            <person name="Sander Lower S.E."/>
            <person name="Weng J.-K."/>
        </authorList>
    </citation>
    <scope>NUCLEOTIDE SEQUENCE</scope>
    <source>
        <strain evidence="20">TRF0915ILg1</strain>
        <tissue evidence="20">Whole body</tissue>
    </source>
</reference>
<feature type="region of interest" description="Disordered" evidence="17">
    <location>
        <begin position="363"/>
        <end position="383"/>
    </location>
</feature>
<feature type="compositionally biased region" description="Basic and acidic residues" evidence="17">
    <location>
        <begin position="367"/>
        <end position="376"/>
    </location>
</feature>
<evidence type="ECO:0000256" key="10">
    <source>
        <dbReference type="ARBA" id="ARBA00023136"/>
    </source>
</evidence>
<dbReference type="PROSITE" id="PS00237">
    <property type="entry name" value="G_PROTEIN_RECEP_F1_1"/>
    <property type="match status" value="1"/>
</dbReference>
<evidence type="ECO:0000256" key="7">
    <source>
        <dbReference type="ARBA" id="ARBA00022989"/>
    </source>
</evidence>
<evidence type="ECO:0000313" key="21">
    <source>
        <dbReference type="Proteomes" id="UP000801492"/>
    </source>
</evidence>
<evidence type="ECO:0000256" key="5">
    <source>
        <dbReference type="ARBA" id="ARBA00022692"/>
    </source>
</evidence>
<evidence type="ECO:0000256" key="12">
    <source>
        <dbReference type="ARBA" id="ARBA00023170"/>
    </source>
</evidence>
<comment type="similarity">
    <text evidence="2 16">Belongs to the G-protein coupled receptor 1 family.</text>
</comment>
<keyword evidence="11" id="KW-1015">Disulfide bond</keyword>
<dbReference type="PANTHER" id="PTHR24240">
    <property type="entry name" value="OPSIN"/>
    <property type="match status" value="1"/>
</dbReference>
<dbReference type="InterPro" id="IPR050125">
    <property type="entry name" value="GPCR_opsins"/>
</dbReference>
<evidence type="ECO:0000256" key="1">
    <source>
        <dbReference type="ARBA" id="ARBA00004141"/>
    </source>
</evidence>
<feature type="transmembrane region" description="Helical" evidence="18">
    <location>
        <begin position="96"/>
        <end position="116"/>
    </location>
</feature>
<feature type="transmembrane region" description="Helical" evidence="18">
    <location>
        <begin position="276"/>
        <end position="304"/>
    </location>
</feature>
<sequence>MNFTLLNETCSDEEELISYFKNTYPINSWKTIGLFHDDFIKTINVHWLKFPPPHKINHYALAVLYVFIMTFGWFGNAFVISTFIRCPSLRTPANTLVMNLAISDLLMMSKMPIFIFNSTHLGPALGKFGCYIHGFVGGLSGTVSITTLAAISLDRYYVIKFPLNMRFTRVRAKICVAVTWIYSMIFSVIPLLDFKFGSYVPEGYLTSCSFDYLSDKEEVRMFILIFFIAAWVVPFSMITFCYINILRTVLKTRDLARKDSESSRHMKLEEKRNQEIKLAGIILFVIALWFAAWTPYAVVALLGISNNLQLISPLASMIPALFCKSASCIDPFVYAITNSKFKSEAYKLYCKRSTRKTSKIWTSRHSTSIERSTENRKPRRMHSCQDSEEVEEEFVSVRIRRDEKVQIPSPTEMGNFKPSWWYKPNFSNRGSSLRSLARNLHQRQESLNCEYCEEQKEQICNVSDCL</sequence>
<dbReference type="PROSITE" id="PS00238">
    <property type="entry name" value="OPSIN"/>
    <property type="match status" value="1"/>
</dbReference>
<evidence type="ECO:0000256" key="13">
    <source>
        <dbReference type="ARBA" id="ARBA00023180"/>
    </source>
</evidence>
<keyword evidence="15" id="KW-0844">Vision</keyword>
<feature type="transmembrane region" description="Helical" evidence="18">
    <location>
        <begin position="221"/>
        <end position="243"/>
    </location>
</feature>
<feature type="transmembrane region" description="Helical" evidence="18">
    <location>
        <begin position="131"/>
        <end position="153"/>
    </location>
</feature>